<proteinExistence type="predicted"/>
<gene>
    <name evidence="1" type="ORF">CK203_083272</name>
</gene>
<evidence type="ECO:0000313" key="2">
    <source>
        <dbReference type="Proteomes" id="UP000288805"/>
    </source>
</evidence>
<reference evidence="1 2" key="1">
    <citation type="journal article" date="2018" name="PLoS Genet.">
        <title>Population sequencing reveals clonal diversity and ancestral inbreeding in the grapevine cultivar Chardonnay.</title>
        <authorList>
            <person name="Roach M.J."/>
            <person name="Johnson D.L."/>
            <person name="Bohlmann J."/>
            <person name="van Vuuren H.J."/>
            <person name="Jones S.J."/>
            <person name="Pretorius I.S."/>
            <person name="Schmidt S.A."/>
            <person name="Borneman A.R."/>
        </authorList>
    </citation>
    <scope>NUCLEOTIDE SEQUENCE [LARGE SCALE GENOMIC DNA]</scope>
    <source>
        <strain evidence="2">cv. Chardonnay</strain>
        <tissue evidence="1">Leaf</tissue>
    </source>
</reference>
<name>A0A438CZV6_VITVI</name>
<protein>
    <submittedName>
        <fullName evidence="1">Uncharacterized protein</fullName>
    </submittedName>
</protein>
<dbReference type="PROSITE" id="PS51257">
    <property type="entry name" value="PROKAR_LIPOPROTEIN"/>
    <property type="match status" value="1"/>
</dbReference>
<comment type="caution">
    <text evidence="1">The sequence shown here is derived from an EMBL/GenBank/DDBJ whole genome shotgun (WGS) entry which is preliminary data.</text>
</comment>
<dbReference type="EMBL" id="QGNW01001881">
    <property type="protein sequence ID" value="RVW28727.1"/>
    <property type="molecule type" value="Genomic_DNA"/>
</dbReference>
<organism evidence="1 2">
    <name type="scientific">Vitis vinifera</name>
    <name type="common">Grape</name>
    <dbReference type="NCBI Taxonomy" id="29760"/>
    <lineage>
        <taxon>Eukaryota</taxon>
        <taxon>Viridiplantae</taxon>
        <taxon>Streptophyta</taxon>
        <taxon>Embryophyta</taxon>
        <taxon>Tracheophyta</taxon>
        <taxon>Spermatophyta</taxon>
        <taxon>Magnoliopsida</taxon>
        <taxon>eudicotyledons</taxon>
        <taxon>Gunneridae</taxon>
        <taxon>Pentapetalae</taxon>
        <taxon>rosids</taxon>
        <taxon>Vitales</taxon>
        <taxon>Vitaceae</taxon>
        <taxon>Viteae</taxon>
        <taxon>Vitis</taxon>
    </lineage>
</organism>
<sequence length="268" mass="29881">MMMTSRATCIVFSDDDLSPEGSDHTCPLYISVGCSSHRVSSILLNNGSALNICPLVTAISLGYTPSDFGPSTQTVRAYDSTKKEAVTVRSTGDMLASSESVFQISHGEDDLFLTRFTFDEVQTLEVKDFCKDFVAMATSAWPSELIAILDHDVPFGLGSILIEADYKYMARLCKERVRARLTHTPFDYLVRSYSMSLANYFVRAPELQTHSNAIIDGFNTIQEAELQRLVHQLQLRNEVSGTSTSALDNCPLWIKKKKLHNFKTHLCS</sequence>
<dbReference type="Proteomes" id="UP000288805">
    <property type="component" value="Unassembled WGS sequence"/>
</dbReference>
<evidence type="ECO:0000313" key="1">
    <source>
        <dbReference type="EMBL" id="RVW28727.1"/>
    </source>
</evidence>
<accession>A0A438CZV6</accession>
<dbReference type="AlphaFoldDB" id="A0A438CZV6"/>